<dbReference type="AlphaFoldDB" id="A0A133PM17"/>
<feature type="binding site" evidence="7">
    <location>
        <position position="25"/>
    </location>
    <ligand>
        <name>3-phosphoshikimate</name>
        <dbReference type="ChEBI" id="CHEBI:145989"/>
    </ligand>
</feature>
<feature type="binding site" evidence="7">
    <location>
        <position position="164"/>
    </location>
    <ligand>
        <name>3-phosphoshikimate</name>
        <dbReference type="ChEBI" id="CHEBI:145989"/>
    </ligand>
</feature>
<feature type="binding site" evidence="7">
    <location>
        <position position="328"/>
    </location>
    <ligand>
        <name>phosphoenolpyruvate</name>
        <dbReference type="ChEBI" id="CHEBI:58702"/>
    </ligand>
</feature>
<feature type="binding site" evidence="7">
    <location>
        <position position="163"/>
    </location>
    <ligand>
        <name>3-phosphoshikimate</name>
        <dbReference type="ChEBI" id="CHEBI:145989"/>
    </ligand>
</feature>
<keyword evidence="5 7" id="KW-0057">Aromatic amino acid biosynthesis</keyword>
<dbReference type="EC" id="2.5.1.19" evidence="7"/>
<feature type="binding site" evidence="7">
    <location>
        <position position="297"/>
    </location>
    <ligand>
        <name>3-phosphoshikimate</name>
        <dbReference type="ChEBI" id="CHEBI:145989"/>
    </ligand>
</feature>
<dbReference type="PANTHER" id="PTHR21090">
    <property type="entry name" value="AROM/DEHYDROQUINATE SYNTHASE"/>
    <property type="match status" value="1"/>
</dbReference>
<dbReference type="Pfam" id="PF00275">
    <property type="entry name" value="EPSP_synthase"/>
    <property type="match status" value="1"/>
</dbReference>
<dbReference type="GO" id="GO:0005737">
    <property type="term" value="C:cytoplasm"/>
    <property type="evidence" value="ECO:0007669"/>
    <property type="project" value="UniProtKB-SubCell"/>
</dbReference>
<keyword evidence="3 7" id="KW-0028">Amino-acid biosynthesis</keyword>
<dbReference type="InterPro" id="IPR023193">
    <property type="entry name" value="EPSP_synthase_CS"/>
</dbReference>
<comment type="pathway">
    <text evidence="1 7">Metabolic intermediate biosynthesis; chorismate biosynthesis; chorismate from D-erythrose 4-phosphate and phosphoenolpyruvate: step 6/7.</text>
</comment>
<comment type="subunit">
    <text evidence="7">Monomer.</text>
</comment>
<evidence type="ECO:0000256" key="4">
    <source>
        <dbReference type="ARBA" id="ARBA00022679"/>
    </source>
</evidence>
<evidence type="ECO:0000259" key="8">
    <source>
        <dbReference type="Pfam" id="PF00275"/>
    </source>
</evidence>
<protein>
    <recommendedName>
        <fullName evidence="7">3-phosphoshikimate 1-carboxyvinyltransferase</fullName>
        <ecNumber evidence="7">2.5.1.19</ecNumber>
    </recommendedName>
    <alternativeName>
        <fullName evidence="7">5-enolpyruvylshikimate-3-phosphate synthase</fullName>
        <shortName evidence="7">EPSP synthase</shortName>
        <shortName evidence="7">EPSPS</shortName>
    </alternativeName>
</protein>
<dbReference type="Gene3D" id="3.65.10.10">
    <property type="entry name" value="Enolpyruvate transferase domain"/>
    <property type="match status" value="2"/>
</dbReference>
<dbReference type="PROSITE" id="PS00885">
    <property type="entry name" value="EPSP_SYNTHASE_2"/>
    <property type="match status" value="1"/>
</dbReference>
<feature type="binding site" evidence="7">
    <location>
        <position position="396"/>
    </location>
    <ligand>
        <name>phosphoenolpyruvate</name>
        <dbReference type="ChEBI" id="CHEBI:58702"/>
    </ligand>
</feature>
<organism evidence="9">
    <name type="scientific">Peptoniphilus harei</name>
    <dbReference type="NCBI Taxonomy" id="54005"/>
    <lineage>
        <taxon>Bacteria</taxon>
        <taxon>Bacillati</taxon>
        <taxon>Bacillota</taxon>
        <taxon>Tissierellia</taxon>
        <taxon>Tissierellales</taxon>
        <taxon>Peptoniphilaceae</taxon>
        <taxon>Peptoniphilus</taxon>
    </lineage>
</organism>
<feature type="binding site" evidence="7">
    <location>
        <position position="164"/>
    </location>
    <ligand>
        <name>phosphoenolpyruvate</name>
        <dbReference type="ChEBI" id="CHEBI:58702"/>
    </ligand>
</feature>
<dbReference type="PATRIC" id="fig|54005.3.peg.1199"/>
<evidence type="ECO:0000256" key="2">
    <source>
        <dbReference type="ARBA" id="ARBA00009948"/>
    </source>
</evidence>
<dbReference type="GO" id="GO:0009073">
    <property type="term" value="P:aromatic amino acid family biosynthetic process"/>
    <property type="evidence" value="ECO:0007669"/>
    <property type="project" value="UniProtKB-KW"/>
</dbReference>
<comment type="caution">
    <text evidence="7">Lacks conserved residue(s) required for the propagation of feature annotation.</text>
</comment>
<keyword evidence="4 7" id="KW-0808">Transferase</keyword>
<dbReference type="GO" id="GO:0009423">
    <property type="term" value="P:chorismate biosynthetic process"/>
    <property type="evidence" value="ECO:0007669"/>
    <property type="project" value="UniProtKB-UniRule"/>
</dbReference>
<feature type="binding site" evidence="7">
    <location>
        <position position="121"/>
    </location>
    <ligand>
        <name>phosphoenolpyruvate</name>
        <dbReference type="ChEBI" id="CHEBI:58702"/>
    </ligand>
</feature>
<feature type="binding site" evidence="7">
    <location>
        <position position="93"/>
    </location>
    <ligand>
        <name>phosphoenolpyruvate</name>
        <dbReference type="ChEBI" id="CHEBI:58702"/>
    </ligand>
</feature>
<dbReference type="InterPro" id="IPR036968">
    <property type="entry name" value="Enolpyruvate_Tfrase_sf"/>
</dbReference>
<dbReference type="UniPathway" id="UPA00053">
    <property type="reaction ID" value="UER00089"/>
</dbReference>
<evidence type="ECO:0000256" key="7">
    <source>
        <dbReference type="HAMAP-Rule" id="MF_00210"/>
    </source>
</evidence>
<dbReference type="PIRSF" id="PIRSF000505">
    <property type="entry name" value="EPSPS"/>
    <property type="match status" value="1"/>
</dbReference>
<evidence type="ECO:0000256" key="3">
    <source>
        <dbReference type="ARBA" id="ARBA00022605"/>
    </source>
</evidence>
<feature type="binding site" evidence="7">
    <location>
        <position position="370"/>
    </location>
    <ligand>
        <name>phosphoenolpyruvate</name>
        <dbReference type="ChEBI" id="CHEBI:58702"/>
    </ligand>
</feature>
<evidence type="ECO:0000256" key="1">
    <source>
        <dbReference type="ARBA" id="ARBA00004811"/>
    </source>
</evidence>
<dbReference type="GO" id="GO:0008652">
    <property type="term" value="P:amino acid biosynthetic process"/>
    <property type="evidence" value="ECO:0007669"/>
    <property type="project" value="UniProtKB-KW"/>
</dbReference>
<proteinExistence type="inferred from homology"/>
<comment type="caution">
    <text evidence="9">The sequence shown here is derived from an EMBL/GenBank/DDBJ whole genome shotgun (WGS) entry which is preliminary data.</text>
</comment>
<dbReference type="RefSeq" id="WP_231723733.1">
    <property type="nucleotide sequence ID" value="NZ_KQ957101.1"/>
</dbReference>
<sequence length="415" mass="46201">MEKIINRLIENKKLDGKISGITSKSYAHRAIFCAALARGESILEIDNLSKDIEASLNVVESLGVKISREGSKIHIEAPQEYNQKAFIDVGESGSTLRFILPILGALGIEAEVIRRGSLVTRTNSVYFDLFPKHGVYIKEEGEKILIRGKLTNYNFELPGNISSQFVTGLLLAAGGIEQDCTIKLTTETESKPYIDMTVDVMDKFGVKVLEDKNIYSSRGRFIGQDYIVEKDWSNALFFLASGVEVIGLNKLSIQGDKEALRYFNELGLENISENSYKFIKRNDAKEKIIIDAKNIPDTIPILSVLCGLYGKEIEVINIERLKLKESDRVESTIEMLERLGVKVSLNGNSFSFRGVGKFNSCKINSFNDHRIAMSASIAAGFAKGPIEIVDSECVEKSYREFYKDLASLGGENYVL</sequence>
<dbReference type="SUPFAM" id="SSF55205">
    <property type="entry name" value="EPT/RTPC-like"/>
    <property type="match status" value="1"/>
</dbReference>
<dbReference type="GO" id="GO:0003866">
    <property type="term" value="F:3-phosphoshikimate 1-carboxyvinyltransferase activity"/>
    <property type="evidence" value="ECO:0007669"/>
    <property type="project" value="UniProtKB-UniRule"/>
</dbReference>
<reference evidence="9 10" key="1">
    <citation type="submission" date="2016-01" db="EMBL/GenBank/DDBJ databases">
        <authorList>
            <person name="Oliw E.H."/>
        </authorList>
    </citation>
    <scope>NUCLEOTIDE SEQUENCE [LARGE SCALE GENOMIC DNA]</scope>
    <source>
        <strain evidence="9 10">CMW7756A</strain>
    </source>
</reference>
<comment type="catalytic activity">
    <reaction evidence="6">
        <text>3-phosphoshikimate + phosphoenolpyruvate = 5-O-(1-carboxyvinyl)-3-phosphoshikimate + phosphate</text>
        <dbReference type="Rhea" id="RHEA:21256"/>
        <dbReference type="ChEBI" id="CHEBI:43474"/>
        <dbReference type="ChEBI" id="CHEBI:57701"/>
        <dbReference type="ChEBI" id="CHEBI:58702"/>
        <dbReference type="ChEBI" id="CHEBI:145989"/>
        <dbReference type="EC" id="2.5.1.19"/>
    </reaction>
    <physiologicalReaction direction="left-to-right" evidence="6">
        <dbReference type="Rhea" id="RHEA:21257"/>
    </physiologicalReaction>
</comment>
<feature type="domain" description="Enolpyruvate transferase" evidence="8">
    <location>
        <begin position="12"/>
        <end position="405"/>
    </location>
</feature>
<evidence type="ECO:0000256" key="6">
    <source>
        <dbReference type="ARBA" id="ARBA00044633"/>
    </source>
</evidence>
<accession>A0A133PM17</accession>
<dbReference type="InterPro" id="IPR006264">
    <property type="entry name" value="EPSP_synthase"/>
</dbReference>
<feature type="binding site" evidence="7">
    <location>
        <position position="324"/>
    </location>
    <ligand>
        <name>3-phosphoshikimate</name>
        <dbReference type="ChEBI" id="CHEBI:145989"/>
    </ligand>
</feature>
<gene>
    <name evidence="7" type="primary">aroA</name>
    <name evidence="9" type="ORF">HMPREF3229_01215</name>
</gene>
<evidence type="ECO:0000256" key="5">
    <source>
        <dbReference type="ARBA" id="ARBA00023141"/>
    </source>
</evidence>
<dbReference type="HAMAP" id="MF_00210">
    <property type="entry name" value="EPSP_synth"/>
    <property type="match status" value="1"/>
</dbReference>
<feature type="binding site" evidence="7">
    <location>
        <position position="24"/>
    </location>
    <ligand>
        <name>3-phosphoshikimate</name>
        <dbReference type="ChEBI" id="CHEBI:145989"/>
    </ligand>
</feature>
<comment type="similarity">
    <text evidence="2 7">Belongs to the EPSP synthase family.</text>
</comment>
<dbReference type="InterPro" id="IPR013792">
    <property type="entry name" value="RNA3'P_cycl/enolpyr_Trfase_a/b"/>
</dbReference>
<feature type="binding site" evidence="7">
    <location>
        <position position="190"/>
    </location>
    <ligand>
        <name>3-phosphoshikimate</name>
        <dbReference type="ChEBI" id="CHEBI:145989"/>
    </ligand>
</feature>
<comment type="subcellular location">
    <subcellularLocation>
        <location evidence="7">Cytoplasm</location>
    </subcellularLocation>
</comment>
<keyword evidence="7" id="KW-0963">Cytoplasm</keyword>
<dbReference type="Proteomes" id="UP000070174">
    <property type="component" value="Unassembled WGS sequence"/>
</dbReference>
<name>A0A133PM17_9FIRM</name>
<evidence type="ECO:0000313" key="10">
    <source>
        <dbReference type="Proteomes" id="UP000070174"/>
    </source>
</evidence>
<feature type="binding site" evidence="7">
    <location>
        <position position="162"/>
    </location>
    <ligand>
        <name>3-phosphoshikimate</name>
        <dbReference type="ChEBI" id="CHEBI:145989"/>
    </ligand>
</feature>
<dbReference type="InterPro" id="IPR001986">
    <property type="entry name" value="Enolpyruvate_Tfrase_dom"/>
</dbReference>
<comment type="function">
    <text evidence="7">Catalyzes the transfer of the enolpyruvyl moiety of phosphoenolpyruvate (PEP) to the 5-hydroxyl of shikimate-3-phosphate (S3P) to produce enolpyruvyl shikimate-3-phosphate and inorganic phosphate.</text>
</comment>
<feature type="binding site" evidence="7">
    <location>
        <position position="29"/>
    </location>
    <ligand>
        <name>3-phosphoshikimate</name>
        <dbReference type="ChEBI" id="CHEBI:145989"/>
    </ligand>
</feature>
<feature type="binding site" evidence="7">
    <location>
        <position position="24"/>
    </location>
    <ligand>
        <name>phosphoenolpyruvate</name>
        <dbReference type="ChEBI" id="CHEBI:58702"/>
    </ligand>
</feature>
<dbReference type="EMBL" id="LRQE01000034">
    <property type="protein sequence ID" value="KXA29591.1"/>
    <property type="molecule type" value="Genomic_DNA"/>
</dbReference>
<feature type="active site" description="Proton acceptor" evidence="7">
    <location>
        <position position="297"/>
    </location>
</feature>
<dbReference type="PANTHER" id="PTHR21090:SF5">
    <property type="entry name" value="PENTAFUNCTIONAL AROM POLYPEPTIDE"/>
    <property type="match status" value="1"/>
</dbReference>
<evidence type="ECO:0000313" key="9">
    <source>
        <dbReference type="EMBL" id="KXA29591.1"/>
    </source>
</evidence>